<dbReference type="EMBL" id="CP002085">
    <property type="protein sequence ID" value="ADK85000.1"/>
    <property type="molecule type" value="Genomic_DNA"/>
</dbReference>
<dbReference type="Gene3D" id="3.40.1260.10">
    <property type="entry name" value="DsrEFH-like"/>
    <property type="match status" value="1"/>
</dbReference>
<dbReference type="eggNOG" id="COG3370">
    <property type="taxonomic scope" value="Bacteria"/>
</dbReference>
<dbReference type="Proteomes" id="UP000009047">
    <property type="component" value="Chromosome"/>
</dbReference>
<protein>
    <submittedName>
        <fullName evidence="1">Cytoplasmic protein</fullName>
    </submittedName>
</protein>
<dbReference type="STRING" id="644282.Deba_1632"/>
<keyword evidence="2" id="KW-1185">Reference proteome</keyword>
<dbReference type="OrthoDB" id="9807925at2"/>
<dbReference type="HOGENOM" id="CLU_167520_1_0_7"/>
<dbReference type="SUPFAM" id="SSF75169">
    <property type="entry name" value="DsrEFH-like"/>
    <property type="match status" value="1"/>
</dbReference>
<evidence type="ECO:0000313" key="1">
    <source>
        <dbReference type="EMBL" id="ADK85000.1"/>
    </source>
</evidence>
<name>E1QHF7_DESB2</name>
<reference evidence="1 2" key="1">
    <citation type="journal article" date="2010" name="Stand. Genomic Sci.">
        <title>Complete genome sequence of Desulfarculus baarsii type strain (2st14).</title>
        <authorList>
            <person name="Sun H."/>
            <person name="Spring S."/>
            <person name="Lapidus A."/>
            <person name="Davenport K."/>
            <person name="Del Rio T.G."/>
            <person name="Tice H."/>
            <person name="Nolan M."/>
            <person name="Copeland A."/>
            <person name="Cheng J.F."/>
            <person name="Lucas S."/>
            <person name="Tapia R."/>
            <person name="Goodwin L."/>
            <person name="Pitluck S."/>
            <person name="Ivanova N."/>
            <person name="Pagani I."/>
            <person name="Mavromatis K."/>
            <person name="Ovchinnikova G."/>
            <person name="Pati A."/>
            <person name="Chen A."/>
            <person name="Palaniappan K."/>
            <person name="Hauser L."/>
            <person name="Chang Y.J."/>
            <person name="Jeffries C.D."/>
            <person name="Detter J.C."/>
            <person name="Han C."/>
            <person name="Rohde M."/>
            <person name="Brambilla E."/>
            <person name="Goker M."/>
            <person name="Woyke T."/>
            <person name="Bristow J."/>
            <person name="Eisen J.A."/>
            <person name="Markowitz V."/>
            <person name="Hugenholtz P."/>
            <person name="Kyrpides N.C."/>
            <person name="Klenk H.P."/>
            <person name="Land M."/>
        </authorList>
    </citation>
    <scope>NUCLEOTIDE SEQUENCE [LARGE SCALE GENOMIC DNA]</scope>
    <source>
        <strain evidence="2">ATCC 33931 / DSM 2075 / LMG 7858 / VKM B-1802 / 2st14</strain>
    </source>
</reference>
<sequence>MKKVVLFAFNGEVMCFVHVLLNALDMEAKGWEVGVVIEGAATKLVPALAHADNPMHGLYKKVKDAGLIWAACKACSQKMGVLEAVIAEGLPLGEDMNGHPGMAAYLERGFELITF</sequence>
<dbReference type="KEGG" id="dbr:Deba_1632"/>
<dbReference type="InterPro" id="IPR027396">
    <property type="entry name" value="DsrEFH-like"/>
</dbReference>
<accession>E1QHF7</accession>
<dbReference type="AlphaFoldDB" id="E1QHF7"/>
<organism evidence="1 2">
    <name type="scientific">Desulfarculus baarsii (strain ATCC 33931 / DSM 2075 / LMG 7858 / VKM B-1802 / 2st14)</name>
    <dbReference type="NCBI Taxonomy" id="644282"/>
    <lineage>
        <taxon>Bacteria</taxon>
        <taxon>Pseudomonadati</taxon>
        <taxon>Thermodesulfobacteriota</taxon>
        <taxon>Desulfarculia</taxon>
        <taxon>Desulfarculales</taxon>
        <taxon>Desulfarculaceae</taxon>
        <taxon>Desulfarculus</taxon>
    </lineage>
</organism>
<proteinExistence type="predicted"/>
<gene>
    <name evidence="1" type="ordered locus">Deba_1632</name>
</gene>
<dbReference type="RefSeq" id="WP_013258453.1">
    <property type="nucleotide sequence ID" value="NC_014365.1"/>
</dbReference>
<evidence type="ECO:0000313" key="2">
    <source>
        <dbReference type="Proteomes" id="UP000009047"/>
    </source>
</evidence>